<name>A0ACC2S485_9FUNG</name>
<keyword evidence="2" id="KW-1185">Reference proteome</keyword>
<accession>A0ACC2S485</accession>
<gene>
    <name evidence="1" type="ORF">DSO57_1026343</name>
</gene>
<comment type="caution">
    <text evidence="1">The sequence shown here is derived from an EMBL/GenBank/DDBJ whole genome shotgun (WGS) entry which is preliminary data.</text>
</comment>
<evidence type="ECO:0000313" key="2">
    <source>
        <dbReference type="Proteomes" id="UP001165960"/>
    </source>
</evidence>
<organism evidence="1 2">
    <name type="scientific">Entomophthora muscae</name>
    <dbReference type="NCBI Taxonomy" id="34485"/>
    <lineage>
        <taxon>Eukaryota</taxon>
        <taxon>Fungi</taxon>
        <taxon>Fungi incertae sedis</taxon>
        <taxon>Zoopagomycota</taxon>
        <taxon>Entomophthoromycotina</taxon>
        <taxon>Entomophthoromycetes</taxon>
        <taxon>Entomophthorales</taxon>
        <taxon>Entomophthoraceae</taxon>
        <taxon>Entomophthora</taxon>
    </lineage>
</organism>
<sequence>MNSSGASYVSKGHTLAYLLQQFWGHEYEAAHFCDLDPKSQPLPLARIKKVMKSDREVKMISSEAPILFAKACEIFISEITIRAWQHAEENRRRTLQRSDVAAALARSDQFDFLIDLLPRDDYIRPESHLSALQQQQTVSYSSQSRPAKYEPMISGASFQSTPLLVTPAIDAPVVSSVSAMGSYKPQGLATSSAPTRQGAASADPNQDSSNLPSSNSGQTMQSNSGLR</sequence>
<dbReference type="EMBL" id="QTSX02005833">
    <property type="protein sequence ID" value="KAJ9057032.1"/>
    <property type="molecule type" value="Genomic_DNA"/>
</dbReference>
<dbReference type="Proteomes" id="UP001165960">
    <property type="component" value="Unassembled WGS sequence"/>
</dbReference>
<evidence type="ECO:0000313" key="1">
    <source>
        <dbReference type="EMBL" id="KAJ9057032.1"/>
    </source>
</evidence>
<proteinExistence type="predicted"/>
<protein>
    <submittedName>
        <fullName evidence="1">Uncharacterized protein</fullName>
    </submittedName>
</protein>
<reference evidence="1" key="1">
    <citation type="submission" date="2022-04" db="EMBL/GenBank/DDBJ databases">
        <title>Genome of the entomopathogenic fungus Entomophthora muscae.</title>
        <authorList>
            <person name="Elya C."/>
            <person name="Lovett B.R."/>
            <person name="Lee E."/>
            <person name="Macias A.M."/>
            <person name="Hajek A.E."/>
            <person name="De Bivort B.L."/>
            <person name="Kasson M.T."/>
            <person name="De Fine Licht H.H."/>
            <person name="Stajich J.E."/>
        </authorList>
    </citation>
    <scope>NUCLEOTIDE SEQUENCE</scope>
    <source>
        <strain evidence="1">Berkeley</strain>
    </source>
</reference>